<comment type="caution">
    <text evidence="1">The sequence shown here is derived from an EMBL/GenBank/DDBJ whole genome shotgun (WGS) entry which is preliminary data.</text>
</comment>
<proteinExistence type="predicted"/>
<accession>A0ACC0CKG6</accession>
<gene>
    <name evidence="1" type="ORF">F4821DRAFT_250540</name>
</gene>
<evidence type="ECO:0000313" key="2">
    <source>
        <dbReference type="Proteomes" id="UP001497680"/>
    </source>
</evidence>
<keyword evidence="2" id="KW-1185">Reference proteome</keyword>
<evidence type="ECO:0000313" key="1">
    <source>
        <dbReference type="EMBL" id="KAI6080898.1"/>
    </source>
</evidence>
<protein>
    <submittedName>
        <fullName evidence="1">Uncharacterized protein</fullName>
    </submittedName>
</protein>
<dbReference type="EMBL" id="MU394417">
    <property type="protein sequence ID" value="KAI6080898.1"/>
    <property type="molecule type" value="Genomic_DNA"/>
</dbReference>
<reference evidence="1 2" key="1">
    <citation type="journal article" date="2022" name="New Phytol.">
        <title>Ecological generalism drives hyperdiversity of secondary metabolite gene clusters in xylarialean endophytes.</title>
        <authorList>
            <person name="Franco M.E.E."/>
            <person name="Wisecaver J.H."/>
            <person name="Arnold A.E."/>
            <person name="Ju Y.M."/>
            <person name="Slot J.C."/>
            <person name="Ahrendt S."/>
            <person name="Moore L.P."/>
            <person name="Eastman K.E."/>
            <person name="Scott K."/>
            <person name="Konkel Z."/>
            <person name="Mondo S.J."/>
            <person name="Kuo A."/>
            <person name="Hayes R.D."/>
            <person name="Haridas S."/>
            <person name="Andreopoulos B."/>
            <person name="Riley R."/>
            <person name="LaButti K."/>
            <person name="Pangilinan J."/>
            <person name="Lipzen A."/>
            <person name="Amirebrahimi M."/>
            <person name="Yan J."/>
            <person name="Adam C."/>
            <person name="Keymanesh K."/>
            <person name="Ng V."/>
            <person name="Louie K."/>
            <person name="Northen T."/>
            <person name="Drula E."/>
            <person name="Henrissat B."/>
            <person name="Hsieh H.M."/>
            <person name="Youens-Clark K."/>
            <person name="Lutzoni F."/>
            <person name="Miadlikowska J."/>
            <person name="Eastwood D.C."/>
            <person name="Hamelin R.C."/>
            <person name="Grigoriev I.V."/>
            <person name="U'Ren J.M."/>
        </authorList>
    </citation>
    <scope>NUCLEOTIDE SEQUENCE [LARGE SCALE GENOMIC DNA]</scope>
    <source>
        <strain evidence="1 2">ER1909</strain>
    </source>
</reference>
<dbReference type="Proteomes" id="UP001497680">
    <property type="component" value="Unassembled WGS sequence"/>
</dbReference>
<organism evidence="1 2">
    <name type="scientific">Hypoxylon rubiginosum</name>
    <dbReference type="NCBI Taxonomy" id="110542"/>
    <lineage>
        <taxon>Eukaryota</taxon>
        <taxon>Fungi</taxon>
        <taxon>Dikarya</taxon>
        <taxon>Ascomycota</taxon>
        <taxon>Pezizomycotina</taxon>
        <taxon>Sordariomycetes</taxon>
        <taxon>Xylariomycetidae</taxon>
        <taxon>Xylariales</taxon>
        <taxon>Hypoxylaceae</taxon>
        <taxon>Hypoxylon</taxon>
    </lineage>
</organism>
<name>A0ACC0CKG6_9PEZI</name>
<sequence>MHTVVRSNVIRSMTTSLGISCRLPPFYSTMNPFLGEPESSWMTDLLSLSTGMDSTLAPAARQRDILPWHVGSYTTLPPEPMMSYLPSCGMDITSLLLDEVEETDNMPSWQQYWGITPDIDEFPPISDVAKDPDDQEPFADLDALLSANALDSLATLSTAPQDVCRARMEPARSPSEIVSVSK</sequence>